<evidence type="ECO:0000256" key="8">
    <source>
        <dbReference type="ARBA" id="ARBA00023163"/>
    </source>
</evidence>
<feature type="region of interest" description="Disordered" evidence="14">
    <location>
        <begin position="157"/>
        <end position="177"/>
    </location>
</feature>
<feature type="coiled-coil region" evidence="13">
    <location>
        <begin position="180"/>
        <end position="214"/>
    </location>
</feature>
<evidence type="ECO:0000256" key="1">
    <source>
        <dbReference type="ARBA" id="ARBA00004123"/>
    </source>
</evidence>
<evidence type="ECO:0000313" key="16">
    <source>
        <dbReference type="EMBL" id="KAJ8537681.1"/>
    </source>
</evidence>
<sequence length="443" mass="49655">MNPFDKNQESQNTTSTNTTPFPTEMDSEFAIFSPISSPFINFESFEQLGGEGLGVPQPMECLHGTPIPPFLSKTFDLVDDPLLDSIISWGNNGESFIVWDPVEFSRLVLPRNFKHSNFSSFVRQLNTYGFRKIDADKWEFANEGFLRGKRHLLKNIQRRKSTHQAGSSSSSGSSAAVDEIEKLRKEKSLMLQEVVELQQQQHETVQQMEAVNEKFQVAEQRQKQMVSFLAKVFQNPTFLTRLQQMKEQGKITSPRTMRKFVKHQPHDPDRVESSMEGQIVKYRPDFQETGLGAEAMPFKAGTFASEGPTMAHELPESPDRVIEKASDFSPKDIHFEGKNVASPQLEVMPEYFASLGIGNMLKEEEVWNMGFEASAGMSSTGAELWGSLSNYVPDFGVSSGLSDLWDIDPLQAAGSSGVDKWPDDESPIGQSESQANQPKNDSF</sequence>
<name>A0A9Q1LKT3_9SOLA</name>
<feature type="compositionally biased region" description="Polar residues" evidence="14">
    <location>
        <begin position="428"/>
        <end position="443"/>
    </location>
</feature>
<feature type="region of interest" description="Disordered" evidence="14">
    <location>
        <begin position="1"/>
        <end position="23"/>
    </location>
</feature>
<keyword evidence="7" id="KW-0010">Activator</keyword>
<dbReference type="InterPro" id="IPR036390">
    <property type="entry name" value="WH_DNA-bd_sf"/>
</dbReference>
<dbReference type="SUPFAM" id="SSF46785">
    <property type="entry name" value="Winged helix' DNA-binding domain"/>
    <property type="match status" value="1"/>
</dbReference>
<dbReference type="PANTHER" id="PTHR10015">
    <property type="entry name" value="HEAT SHOCK TRANSCRIPTION FACTOR"/>
    <property type="match status" value="1"/>
</dbReference>
<evidence type="ECO:0000313" key="17">
    <source>
        <dbReference type="Proteomes" id="UP001152561"/>
    </source>
</evidence>
<feature type="compositionally biased region" description="Low complexity" evidence="14">
    <location>
        <begin position="165"/>
        <end position="176"/>
    </location>
</feature>
<feature type="domain" description="HSF-type DNA-binding" evidence="15">
    <location>
        <begin position="109"/>
        <end position="133"/>
    </location>
</feature>
<keyword evidence="3" id="KW-0597">Phosphoprotein</keyword>
<evidence type="ECO:0000256" key="2">
    <source>
        <dbReference type="ARBA" id="ARBA00006403"/>
    </source>
</evidence>
<keyword evidence="5" id="KW-0346">Stress response</keyword>
<gene>
    <name evidence="16" type="ORF">K7X08_014221</name>
</gene>
<dbReference type="PRINTS" id="PR00056">
    <property type="entry name" value="HSFDOMAIN"/>
</dbReference>
<evidence type="ECO:0000256" key="10">
    <source>
        <dbReference type="ARBA" id="ARBA00055747"/>
    </source>
</evidence>
<feature type="compositionally biased region" description="Low complexity" evidence="14">
    <location>
        <begin position="9"/>
        <end position="23"/>
    </location>
</feature>
<evidence type="ECO:0000256" key="6">
    <source>
        <dbReference type="ARBA" id="ARBA00023125"/>
    </source>
</evidence>
<keyword evidence="6" id="KW-0238">DNA-binding</keyword>
<dbReference type="OrthoDB" id="60033at2759"/>
<comment type="subcellular location">
    <subcellularLocation>
        <location evidence="1">Nucleus</location>
    </subcellularLocation>
</comment>
<dbReference type="InterPro" id="IPR036388">
    <property type="entry name" value="WH-like_DNA-bd_sf"/>
</dbReference>
<comment type="caution">
    <text evidence="16">The sequence shown here is derived from an EMBL/GenBank/DDBJ whole genome shotgun (WGS) entry which is preliminary data.</text>
</comment>
<dbReference type="PROSITE" id="PS00434">
    <property type="entry name" value="HSF_DOMAIN"/>
    <property type="match status" value="1"/>
</dbReference>
<protein>
    <recommendedName>
        <fullName evidence="11">Heat stress transcription factor</fullName>
    </recommendedName>
</protein>
<evidence type="ECO:0000256" key="9">
    <source>
        <dbReference type="ARBA" id="ARBA00023242"/>
    </source>
</evidence>
<keyword evidence="8" id="KW-0804">Transcription</keyword>
<keyword evidence="13" id="KW-0175">Coiled coil</keyword>
<comment type="similarity">
    <text evidence="2 12">Belongs to the HSF family.</text>
</comment>
<accession>A0A9Q1LKT3</accession>
<keyword evidence="17" id="KW-1185">Reference proteome</keyword>
<evidence type="ECO:0000256" key="13">
    <source>
        <dbReference type="SAM" id="Coils"/>
    </source>
</evidence>
<evidence type="ECO:0000256" key="11">
    <source>
        <dbReference type="ARBA" id="ARBA00081483"/>
    </source>
</evidence>
<evidence type="ECO:0000256" key="3">
    <source>
        <dbReference type="ARBA" id="ARBA00022553"/>
    </source>
</evidence>
<dbReference type="GO" id="GO:0005634">
    <property type="term" value="C:nucleus"/>
    <property type="evidence" value="ECO:0007669"/>
    <property type="project" value="UniProtKB-SubCell"/>
</dbReference>
<proteinExistence type="inferred from homology"/>
<dbReference type="Pfam" id="PF00447">
    <property type="entry name" value="HSF_DNA-bind"/>
    <property type="match status" value="1"/>
</dbReference>
<dbReference type="PANTHER" id="PTHR10015:SF337">
    <property type="entry name" value="HEAT STRESS TRANSCRIPTION FACTOR A-3"/>
    <property type="match status" value="1"/>
</dbReference>
<comment type="function">
    <text evidence="10">DNA-binding protein that specifically binds heat shock promoter elements (HSE) and activates transcription.</text>
</comment>
<dbReference type="FunFam" id="1.10.10.10:FF:000057">
    <property type="entry name" value="Heat shock transcription factor 1"/>
    <property type="match status" value="1"/>
</dbReference>
<keyword evidence="9" id="KW-0539">Nucleus</keyword>
<organism evidence="16 17">
    <name type="scientific">Anisodus acutangulus</name>
    <dbReference type="NCBI Taxonomy" id="402998"/>
    <lineage>
        <taxon>Eukaryota</taxon>
        <taxon>Viridiplantae</taxon>
        <taxon>Streptophyta</taxon>
        <taxon>Embryophyta</taxon>
        <taxon>Tracheophyta</taxon>
        <taxon>Spermatophyta</taxon>
        <taxon>Magnoliopsida</taxon>
        <taxon>eudicotyledons</taxon>
        <taxon>Gunneridae</taxon>
        <taxon>Pentapetalae</taxon>
        <taxon>asterids</taxon>
        <taxon>lamiids</taxon>
        <taxon>Solanales</taxon>
        <taxon>Solanaceae</taxon>
        <taxon>Solanoideae</taxon>
        <taxon>Hyoscyameae</taxon>
        <taxon>Anisodus</taxon>
    </lineage>
</organism>
<dbReference type="GO" id="GO:0006357">
    <property type="term" value="P:regulation of transcription by RNA polymerase II"/>
    <property type="evidence" value="ECO:0007669"/>
    <property type="project" value="TreeGrafter"/>
</dbReference>
<dbReference type="EMBL" id="JAJAGQ010000017">
    <property type="protein sequence ID" value="KAJ8537681.1"/>
    <property type="molecule type" value="Genomic_DNA"/>
</dbReference>
<dbReference type="AlphaFoldDB" id="A0A9Q1LKT3"/>
<evidence type="ECO:0000256" key="14">
    <source>
        <dbReference type="SAM" id="MobiDB-lite"/>
    </source>
</evidence>
<dbReference type="InterPro" id="IPR000232">
    <property type="entry name" value="HSF_DNA-bd"/>
</dbReference>
<dbReference type="GO" id="GO:0000978">
    <property type="term" value="F:RNA polymerase II cis-regulatory region sequence-specific DNA binding"/>
    <property type="evidence" value="ECO:0007669"/>
    <property type="project" value="TreeGrafter"/>
</dbReference>
<dbReference type="SMART" id="SM00415">
    <property type="entry name" value="HSF"/>
    <property type="match status" value="1"/>
</dbReference>
<dbReference type="GO" id="GO:0034605">
    <property type="term" value="P:cellular response to heat"/>
    <property type="evidence" value="ECO:0007669"/>
    <property type="project" value="TreeGrafter"/>
</dbReference>
<feature type="region of interest" description="Disordered" evidence="14">
    <location>
        <begin position="412"/>
        <end position="443"/>
    </location>
</feature>
<dbReference type="GO" id="GO:0003700">
    <property type="term" value="F:DNA-binding transcription factor activity"/>
    <property type="evidence" value="ECO:0007669"/>
    <property type="project" value="InterPro"/>
</dbReference>
<dbReference type="Gene3D" id="1.10.10.10">
    <property type="entry name" value="Winged helix-like DNA-binding domain superfamily/Winged helix DNA-binding domain"/>
    <property type="match status" value="1"/>
</dbReference>
<reference evidence="17" key="1">
    <citation type="journal article" date="2023" name="Proc. Natl. Acad. Sci. U.S.A.">
        <title>Genomic and structural basis for evolution of tropane alkaloid biosynthesis.</title>
        <authorList>
            <person name="Wanga Y.-J."/>
            <person name="Taina T."/>
            <person name="Yua J.-Y."/>
            <person name="Lia J."/>
            <person name="Xua B."/>
            <person name="Chenc J."/>
            <person name="D'Auriad J.C."/>
            <person name="Huanga J.-P."/>
            <person name="Huanga S.-X."/>
        </authorList>
    </citation>
    <scope>NUCLEOTIDE SEQUENCE [LARGE SCALE GENOMIC DNA]</scope>
    <source>
        <strain evidence="17">cv. KIB-2019</strain>
    </source>
</reference>
<evidence type="ECO:0000256" key="4">
    <source>
        <dbReference type="ARBA" id="ARBA00023015"/>
    </source>
</evidence>
<evidence type="ECO:0000256" key="12">
    <source>
        <dbReference type="RuleBase" id="RU004020"/>
    </source>
</evidence>
<evidence type="ECO:0000259" key="15">
    <source>
        <dbReference type="PROSITE" id="PS00434"/>
    </source>
</evidence>
<evidence type="ECO:0000256" key="5">
    <source>
        <dbReference type="ARBA" id="ARBA00023016"/>
    </source>
</evidence>
<evidence type="ECO:0000256" key="7">
    <source>
        <dbReference type="ARBA" id="ARBA00023159"/>
    </source>
</evidence>
<dbReference type="Proteomes" id="UP001152561">
    <property type="component" value="Unassembled WGS sequence"/>
</dbReference>
<keyword evidence="4" id="KW-0805">Transcription regulation</keyword>